<accession>A0AAD5UYL7</accession>
<sequence>MMRILSILPQCSPSLKRLFYDYSMPKQDDAISNLLSTVVLKGPLLQEVYCRTIPVSREAFEQLAGLRTLRALESAIPATGYPNPRRSSRPTFPSLQTLNLRATNIQHIQTFLERMGSKRLETLTVELSRRVDGFKDQLIYLLDLITQNQTSLRVLNIIHAHNTRLSAPQPNRDQTLSFTDISLMVDTCRNITQINFVWSNFAVDLCDDDIHAMALAWPNLQVFQITSTRPYSPRPSITLRSLLTFATHCPDLRSLSLSLDPSTPNYALRREGQAMRDRRHSLQSLNIFVWNELEHPALFPVFILDLFPNVSLDVVLICPRSMNEKLWVNWGNIDSFMRAVLASRRNTK</sequence>
<dbReference type="Gene3D" id="3.80.10.10">
    <property type="entry name" value="Ribonuclease Inhibitor"/>
    <property type="match status" value="1"/>
</dbReference>
<dbReference type="Proteomes" id="UP001212997">
    <property type="component" value="Unassembled WGS sequence"/>
</dbReference>
<reference evidence="1" key="1">
    <citation type="submission" date="2022-07" db="EMBL/GenBank/DDBJ databases">
        <title>Genome Sequence of Physisporinus lineatus.</title>
        <authorList>
            <person name="Buettner E."/>
        </authorList>
    </citation>
    <scope>NUCLEOTIDE SEQUENCE</scope>
    <source>
        <strain evidence="1">VT162</strain>
    </source>
</reference>
<dbReference type="EMBL" id="JANAWD010000564">
    <property type="protein sequence ID" value="KAJ3477792.1"/>
    <property type="molecule type" value="Genomic_DNA"/>
</dbReference>
<dbReference type="AlphaFoldDB" id="A0AAD5UYL7"/>
<keyword evidence="2" id="KW-1185">Reference proteome</keyword>
<organism evidence="1 2">
    <name type="scientific">Meripilus lineatus</name>
    <dbReference type="NCBI Taxonomy" id="2056292"/>
    <lineage>
        <taxon>Eukaryota</taxon>
        <taxon>Fungi</taxon>
        <taxon>Dikarya</taxon>
        <taxon>Basidiomycota</taxon>
        <taxon>Agaricomycotina</taxon>
        <taxon>Agaricomycetes</taxon>
        <taxon>Polyporales</taxon>
        <taxon>Meripilaceae</taxon>
        <taxon>Meripilus</taxon>
    </lineage>
</organism>
<dbReference type="SUPFAM" id="SSF52047">
    <property type="entry name" value="RNI-like"/>
    <property type="match status" value="1"/>
</dbReference>
<dbReference type="InterPro" id="IPR032675">
    <property type="entry name" value="LRR_dom_sf"/>
</dbReference>
<evidence type="ECO:0008006" key="3">
    <source>
        <dbReference type="Google" id="ProtNLM"/>
    </source>
</evidence>
<name>A0AAD5UYL7_9APHY</name>
<evidence type="ECO:0000313" key="2">
    <source>
        <dbReference type="Proteomes" id="UP001212997"/>
    </source>
</evidence>
<comment type="caution">
    <text evidence="1">The sequence shown here is derived from an EMBL/GenBank/DDBJ whole genome shotgun (WGS) entry which is preliminary data.</text>
</comment>
<gene>
    <name evidence="1" type="ORF">NLI96_g10224</name>
</gene>
<evidence type="ECO:0000313" key="1">
    <source>
        <dbReference type="EMBL" id="KAJ3477792.1"/>
    </source>
</evidence>
<protein>
    <recommendedName>
        <fullName evidence="3">F-box domain-containing protein</fullName>
    </recommendedName>
</protein>
<proteinExistence type="predicted"/>